<evidence type="ECO:0000256" key="1">
    <source>
        <dbReference type="PROSITE-ProRule" id="PRU00176"/>
    </source>
</evidence>
<dbReference type="CDD" id="cd12547">
    <property type="entry name" value="RRM1_2_PAR10"/>
    <property type="match status" value="1"/>
</dbReference>
<dbReference type="InterPro" id="IPR012677">
    <property type="entry name" value="Nucleotide-bd_a/b_plait_sf"/>
</dbReference>
<evidence type="ECO:0000259" key="2">
    <source>
        <dbReference type="PROSITE" id="PS50102"/>
    </source>
</evidence>
<dbReference type="InterPro" id="IPR000504">
    <property type="entry name" value="RRM_dom"/>
</dbReference>
<dbReference type="InterPro" id="IPR034464">
    <property type="entry name" value="PAR10_RRM1_2"/>
</dbReference>
<keyword evidence="1" id="KW-0694">RNA-binding</keyword>
<dbReference type="Proteomes" id="UP001163046">
    <property type="component" value="Unassembled WGS sequence"/>
</dbReference>
<dbReference type="GO" id="GO:0003723">
    <property type="term" value="F:RNA binding"/>
    <property type="evidence" value="ECO:0007669"/>
    <property type="project" value="UniProtKB-UniRule"/>
</dbReference>
<keyword evidence="4" id="KW-1185">Reference proteome</keyword>
<dbReference type="SUPFAM" id="SSF54928">
    <property type="entry name" value="RNA-binding domain, RBD"/>
    <property type="match status" value="2"/>
</dbReference>
<dbReference type="SMART" id="SM00360">
    <property type="entry name" value="RRM"/>
    <property type="match status" value="2"/>
</dbReference>
<dbReference type="PANTHER" id="PTHR15225">
    <property type="entry name" value="INTERFERON-INDUCED PROTEIN 35/NMI N-MYC/STAT INTERACTING PROTEIN"/>
    <property type="match status" value="1"/>
</dbReference>
<feature type="domain" description="RRM" evidence="2">
    <location>
        <begin position="93"/>
        <end position="184"/>
    </location>
</feature>
<organism evidence="3 4">
    <name type="scientific">Desmophyllum pertusum</name>
    <dbReference type="NCBI Taxonomy" id="174260"/>
    <lineage>
        <taxon>Eukaryota</taxon>
        <taxon>Metazoa</taxon>
        <taxon>Cnidaria</taxon>
        <taxon>Anthozoa</taxon>
        <taxon>Hexacorallia</taxon>
        <taxon>Scleractinia</taxon>
        <taxon>Caryophylliina</taxon>
        <taxon>Caryophylliidae</taxon>
        <taxon>Desmophyllum</taxon>
    </lineage>
</organism>
<reference evidence="3" key="1">
    <citation type="submission" date="2023-01" db="EMBL/GenBank/DDBJ databases">
        <title>Genome assembly of the deep-sea coral Lophelia pertusa.</title>
        <authorList>
            <person name="Herrera S."/>
            <person name="Cordes E."/>
        </authorList>
    </citation>
    <scope>NUCLEOTIDE SEQUENCE</scope>
    <source>
        <strain evidence="3">USNM1676648</strain>
        <tissue evidence="3">Polyp</tissue>
    </source>
</reference>
<accession>A0A9W9ZPT9</accession>
<dbReference type="OrthoDB" id="5990487at2759"/>
<evidence type="ECO:0000313" key="4">
    <source>
        <dbReference type="Proteomes" id="UP001163046"/>
    </source>
</evidence>
<sequence length="284" mass="31104">MNENRILYVRSIGRTLSKAELTIYFQSRKQSGGGDISSIEQKEDEAVITFEDSDVVKNVGKRAHTINGTNVEVSFHPFVRETQTQETSGNQTCVVVIRGLSQNTTEDAILNYFENTRRSGGGPVEEVNIKGDLARIKFESVEVANRVVVREKHSLDGAKLDVSLELPDSSEENGKPLRREVGVAFVTFKDADVVNNVLQRDKHTLDGAILNVTASNATCGLSEKNATQESRTIEVIGLATTTTKDAIANFFENKRRSGGGEVERVDHTPELGCAVVTFVTAESK</sequence>
<dbReference type="Pfam" id="PF23085">
    <property type="entry name" value="RRM_PARP14_3"/>
    <property type="match status" value="3"/>
</dbReference>
<dbReference type="AlphaFoldDB" id="A0A9W9ZPT9"/>
<dbReference type="EMBL" id="MU825882">
    <property type="protein sequence ID" value="KAJ7385195.1"/>
    <property type="molecule type" value="Genomic_DNA"/>
</dbReference>
<dbReference type="PROSITE" id="PS50102">
    <property type="entry name" value="RRM"/>
    <property type="match status" value="1"/>
</dbReference>
<keyword evidence="3" id="KW-0328">Glycosyltransferase</keyword>
<gene>
    <name evidence="3" type="primary">PARP14_17</name>
    <name evidence="3" type="ORF">OS493_017572</name>
</gene>
<name>A0A9W9ZPT9_9CNID</name>
<dbReference type="Gene3D" id="3.30.70.330">
    <property type="match status" value="4"/>
</dbReference>
<dbReference type="InterPro" id="IPR035979">
    <property type="entry name" value="RBD_domain_sf"/>
</dbReference>
<protein>
    <submittedName>
        <fullName evidence="3">Positive regulation of interleukin-4-mediated signaling pathway</fullName>
        <ecNumber evidence="3">2.4.2.30</ecNumber>
    </submittedName>
</protein>
<keyword evidence="3" id="KW-0808">Transferase</keyword>
<dbReference type="GO" id="GO:0003950">
    <property type="term" value="F:NAD+ poly-ADP-ribosyltransferase activity"/>
    <property type="evidence" value="ECO:0007669"/>
    <property type="project" value="UniProtKB-EC"/>
</dbReference>
<evidence type="ECO:0000313" key="3">
    <source>
        <dbReference type="EMBL" id="KAJ7385195.1"/>
    </source>
</evidence>
<dbReference type="EC" id="2.4.2.30" evidence="3"/>
<comment type="caution">
    <text evidence="3">The sequence shown here is derived from an EMBL/GenBank/DDBJ whole genome shotgun (WGS) entry which is preliminary data.</text>
</comment>
<proteinExistence type="predicted"/>